<dbReference type="AlphaFoldDB" id="A0A3P1SQZ3"/>
<evidence type="ECO:0000313" key="2">
    <source>
        <dbReference type="Proteomes" id="UP000267535"/>
    </source>
</evidence>
<dbReference type="EMBL" id="RQXV01000004">
    <property type="protein sequence ID" value="RRC99530.1"/>
    <property type="molecule type" value="Genomic_DNA"/>
</dbReference>
<name>A0A3P1SQZ3_9GAMM</name>
<dbReference type="Proteomes" id="UP000267535">
    <property type="component" value="Unassembled WGS sequence"/>
</dbReference>
<proteinExistence type="predicted"/>
<reference evidence="1 2" key="1">
    <citation type="submission" date="2018-11" db="EMBL/GenBank/DDBJ databases">
        <title>The draft genome sequence of Amphritea balenae JAMM 1525T.</title>
        <authorList>
            <person name="Fang Z."/>
            <person name="Zhang Y."/>
            <person name="Han X."/>
        </authorList>
    </citation>
    <scope>NUCLEOTIDE SEQUENCE [LARGE SCALE GENOMIC DNA]</scope>
    <source>
        <strain evidence="1 2">JAMM 1525</strain>
    </source>
</reference>
<organism evidence="1 2">
    <name type="scientific">Amphritea balenae</name>
    <dbReference type="NCBI Taxonomy" id="452629"/>
    <lineage>
        <taxon>Bacteria</taxon>
        <taxon>Pseudomonadati</taxon>
        <taxon>Pseudomonadota</taxon>
        <taxon>Gammaproteobacteria</taxon>
        <taxon>Oceanospirillales</taxon>
        <taxon>Oceanospirillaceae</taxon>
        <taxon>Amphritea</taxon>
    </lineage>
</organism>
<keyword evidence="2" id="KW-1185">Reference proteome</keyword>
<comment type="caution">
    <text evidence="1">The sequence shown here is derived from an EMBL/GenBank/DDBJ whole genome shotgun (WGS) entry which is preliminary data.</text>
</comment>
<accession>A0A3P1SQZ3</accession>
<dbReference type="OrthoDB" id="6120993at2"/>
<dbReference type="RefSeq" id="WP_124925720.1">
    <property type="nucleotide sequence ID" value="NZ_BMOH01000006.1"/>
</dbReference>
<protein>
    <submittedName>
        <fullName evidence="1">Uncharacterized protein</fullName>
    </submittedName>
</protein>
<gene>
    <name evidence="1" type="ORF">EHS89_08455</name>
</gene>
<evidence type="ECO:0000313" key="1">
    <source>
        <dbReference type="EMBL" id="RRC99530.1"/>
    </source>
</evidence>
<sequence>MEFIAVFLVCLFVLFILVAGLAFGRSPVYQPEPEEVLQLLRGIANRTTSEQAWSLFLHTPITHDPELESLRLRCYQFDQGELEGAVARQGINGYIYDSDSRIFISTLADDLEKKIQEAPLKIDF</sequence>